<organism evidence="1 2">
    <name type="scientific">Camellia lanceoleosa</name>
    <dbReference type="NCBI Taxonomy" id="1840588"/>
    <lineage>
        <taxon>Eukaryota</taxon>
        <taxon>Viridiplantae</taxon>
        <taxon>Streptophyta</taxon>
        <taxon>Embryophyta</taxon>
        <taxon>Tracheophyta</taxon>
        <taxon>Spermatophyta</taxon>
        <taxon>Magnoliopsida</taxon>
        <taxon>eudicotyledons</taxon>
        <taxon>Gunneridae</taxon>
        <taxon>Pentapetalae</taxon>
        <taxon>asterids</taxon>
        <taxon>Ericales</taxon>
        <taxon>Theaceae</taxon>
        <taxon>Camellia</taxon>
    </lineage>
</organism>
<comment type="caution">
    <text evidence="1">The sequence shown here is derived from an EMBL/GenBank/DDBJ whole genome shotgun (WGS) entry which is preliminary data.</text>
</comment>
<name>A0ACC0F286_9ERIC</name>
<protein>
    <submittedName>
        <fullName evidence="1">Uncharacterized protein</fullName>
    </submittedName>
</protein>
<reference evidence="1 2" key="1">
    <citation type="journal article" date="2022" name="Plant J.">
        <title>Chromosome-level genome of Camellia lanceoleosa provides a valuable resource for understanding genome evolution and self-incompatibility.</title>
        <authorList>
            <person name="Gong W."/>
            <person name="Xiao S."/>
            <person name="Wang L."/>
            <person name="Liao Z."/>
            <person name="Chang Y."/>
            <person name="Mo W."/>
            <person name="Hu G."/>
            <person name="Li W."/>
            <person name="Zhao G."/>
            <person name="Zhu H."/>
            <person name="Hu X."/>
            <person name="Ji K."/>
            <person name="Xiang X."/>
            <person name="Song Q."/>
            <person name="Yuan D."/>
            <person name="Jin S."/>
            <person name="Zhang L."/>
        </authorList>
    </citation>
    <scope>NUCLEOTIDE SEQUENCE [LARGE SCALE GENOMIC DNA]</scope>
    <source>
        <strain evidence="1">SQ_2022a</strain>
    </source>
</reference>
<accession>A0ACC0F286</accession>
<proteinExistence type="predicted"/>
<dbReference type="Proteomes" id="UP001060215">
    <property type="component" value="Chromosome 11"/>
</dbReference>
<evidence type="ECO:0000313" key="2">
    <source>
        <dbReference type="Proteomes" id="UP001060215"/>
    </source>
</evidence>
<evidence type="ECO:0000313" key="1">
    <source>
        <dbReference type="EMBL" id="KAI7982752.1"/>
    </source>
</evidence>
<keyword evidence="2" id="KW-1185">Reference proteome</keyword>
<dbReference type="EMBL" id="CM045768">
    <property type="protein sequence ID" value="KAI7982752.1"/>
    <property type="molecule type" value="Genomic_DNA"/>
</dbReference>
<gene>
    <name evidence="1" type="ORF">LOK49_LG15G00603</name>
</gene>
<sequence length="285" mass="31115">MDLSLKRKFSEEATDGLHPSKLRKCLDSIAELANTPLPGLVAKHMSISSTVKRQKSGRKVGRPRKNQLMDIRVHGADRMERDMALLPVLRVDDLDACSQVASTFSIHGCAWTKAVWFGSGLGIRFDLSHFQSIQKWLSRVMESFDNPHACQEIVCKLLWLCWHIWKAQNAHIFTHAPVDSRDVIVNTVRDDLDFVSAQALLVAPASDLRPAAGAARAWVASSPGSFRINCDVAIQPGATVGVAAAPLRNDQGKLVDGAASKVIISSVFQGEALAIRLACVLCDNL</sequence>